<dbReference type="Proteomes" id="UP001445732">
    <property type="component" value="Unassembled WGS sequence"/>
</dbReference>
<dbReference type="PANTHER" id="PTHR30595:SF6">
    <property type="entry name" value="SCHLAFEN ALBA-2 DOMAIN-CONTAINING PROTEIN"/>
    <property type="match status" value="1"/>
</dbReference>
<evidence type="ECO:0000313" key="2">
    <source>
        <dbReference type="EMBL" id="MEQ7154085.1"/>
    </source>
</evidence>
<protein>
    <submittedName>
        <fullName evidence="2">ATP-binding protein</fullName>
    </submittedName>
</protein>
<dbReference type="InterPro" id="IPR007421">
    <property type="entry name" value="Schlafen_AlbA_2_dom"/>
</dbReference>
<dbReference type="InterPro" id="IPR038461">
    <property type="entry name" value="Schlafen_AlbA_2_dom_sf"/>
</dbReference>
<evidence type="ECO:0000259" key="1">
    <source>
        <dbReference type="Pfam" id="PF04326"/>
    </source>
</evidence>
<dbReference type="Pfam" id="PF04326">
    <property type="entry name" value="SLFN_AlbA_2"/>
    <property type="match status" value="1"/>
</dbReference>
<gene>
    <name evidence="2" type="ORF">ABN401_02530</name>
</gene>
<evidence type="ECO:0000313" key="3">
    <source>
        <dbReference type="Proteomes" id="UP001445732"/>
    </source>
</evidence>
<dbReference type="EMBL" id="JBEGDD010000002">
    <property type="protein sequence ID" value="MEQ7154085.1"/>
    <property type="molecule type" value="Genomic_DNA"/>
</dbReference>
<organism evidence="2 3">
    <name type="scientific">Brevundimonas aurifodinae</name>
    <dbReference type="NCBI Taxonomy" id="1508312"/>
    <lineage>
        <taxon>Bacteria</taxon>
        <taxon>Pseudomonadati</taxon>
        <taxon>Pseudomonadota</taxon>
        <taxon>Alphaproteobacteria</taxon>
        <taxon>Caulobacterales</taxon>
        <taxon>Caulobacteraceae</taxon>
        <taxon>Brevundimonas</taxon>
    </lineage>
</organism>
<dbReference type="PANTHER" id="PTHR30595">
    <property type="entry name" value="GLPR-RELATED TRANSCRIPTIONAL REPRESSOR"/>
    <property type="match status" value="1"/>
</dbReference>
<reference evidence="2 3" key="1">
    <citation type="submission" date="2024-06" db="EMBL/GenBank/DDBJ databases">
        <title>Brevundimonas sp. C11.</title>
        <authorList>
            <person name="Maltman C."/>
        </authorList>
    </citation>
    <scope>NUCLEOTIDE SEQUENCE [LARGE SCALE GENOMIC DNA]</scope>
    <source>
        <strain evidence="2 3">C11</strain>
    </source>
</reference>
<accession>A0ABV1NJR5</accession>
<proteinExistence type="predicted"/>
<keyword evidence="2" id="KW-0067">ATP-binding</keyword>
<keyword evidence="2" id="KW-0547">Nucleotide-binding</keyword>
<sequence length="317" mass="35651">MRPISEWTRDDLEKLIADDIRESLNLDFKSSPSLGKESKHRNELSKDISAFANSAGGTIIYGIVEKDQKPDRIDDGSDDAVISREWLEQTLGTLIQPRIQGLVIRQIPLGEGRSAYAVSIPQATSLAPHQANDNKYYRRFNFASVPMEDYEVRDTMRRATTPELYVEYVFSDFELTIEGLMTRMIVVIGNRSQEPAHYSAVDIAIDRRANCVSIGEDKWTRTDTSFAFDDGQMSVAEWHRKLMIPGTLPIFRERAFRIGEFEITIDRNGGGYFIGQDVSCPGFHSNKAGVLTAFAGKPTFSELTDHTQVGRSARASR</sequence>
<name>A0ABV1NJR5_9CAUL</name>
<dbReference type="GO" id="GO:0005524">
    <property type="term" value="F:ATP binding"/>
    <property type="evidence" value="ECO:0007669"/>
    <property type="project" value="UniProtKB-KW"/>
</dbReference>
<feature type="domain" description="Schlafen AlbA-2" evidence="1">
    <location>
        <begin position="22"/>
        <end position="147"/>
    </location>
</feature>
<dbReference type="RefSeq" id="WP_349683265.1">
    <property type="nucleotide sequence ID" value="NZ_JBEGDD010000002.1"/>
</dbReference>
<comment type="caution">
    <text evidence="2">The sequence shown here is derived from an EMBL/GenBank/DDBJ whole genome shotgun (WGS) entry which is preliminary data.</text>
</comment>
<keyword evidence="3" id="KW-1185">Reference proteome</keyword>
<dbReference type="Gene3D" id="3.30.950.30">
    <property type="entry name" value="Schlafen, AAA domain"/>
    <property type="match status" value="1"/>
</dbReference>